<sequence>SALSPCVRRSGSLLAAPLDDEDDFDAPVTNQMTSGGAPHHYMVDVDVDDMAMEDECYLGKYGQHEECVDFGETSDPRRERRGRGRDARLRKPEGRGVGEDRAPRRPVRGGPRGQDQVVRAESILRGQVGGASERGARDTHARGGSDRGEGESGTRFEKAYEDARHAETEGKGAARLG</sequence>
<dbReference type="AlphaFoldDB" id="K0T8W2"/>
<feature type="compositionally biased region" description="Basic and acidic residues" evidence="1">
    <location>
        <begin position="74"/>
        <end position="103"/>
    </location>
</feature>
<feature type="compositionally biased region" description="Basic and acidic residues" evidence="1">
    <location>
        <begin position="134"/>
        <end position="177"/>
    </location>
</feature>
<reference evidence="2 3" key="1">
    <citation type="journal article" date="2012" name="Genome Biol.">
        <title>Genome and low-iron response of an oceanic diatom adapted to chronic iron limitation.</title>
        <authorList>
            <person name="Lommer M."/>
            <person name="Specht M."/>
            <person name="Roy A.S."/>
            <person name="Kraemer L."/>
            <person name="Andreson R."/>
            <person name="Gutowska M.A."/>
            <person name="Wolf J."/>
            <person name="Bergner S.V."/>
            <person name="Schilhabel M.B."/>
            <person name="Klostermeier U.C."/>
            <person name="Beiko R.G."/>
            <person name="Rosenstiel P."/>
            <person name="Hippler M."/>
            <person name="Laroche J."/>
        </authorList>
    </citation>
    <scope>NUCLEOTIDE SEQUENCE [LARGE SCALE GENOMIC DNA]</scope>
    <source>
        <strain evidence="2 3">CCMP1005</strain>
    </source>
</reference>
<gene>
    <name evidence="2" type="ORF">THAOC_12052</name>
</gene>
<dbReference type="EMBL" id="AGNL01013875">
    <property type="protein sequence ID" value="EJK66972.1"/>
    <property type="molecule type" value="Genomic_DNA"/>
</dbReference>
<protein>
    <submittedName>
        <fullName evidence="2">Uncharacterized protein</fullName>
    </submittedName>
</protein>
<proteinExistence type="predicted"/>
<feature type="non-terminal residue" evidence="2">
    <location>
        <position position="1"/>
    </location>
</feature>
<evidence type="ECO:0000313" key="2">
    <source>
        <dbReference type="EMBL" id="EJK66972.1"/>
    </source>
</evidence>
<feature type="region of interest" description="Disordered" evidence="1">
    <location>
        <begin position="17"/>
        <end position="39"/>
    </location>
</feature>
<comment type="caution">
    <text evidence="2">The sequence shown here is derived from an EMBL/GenBank/DDBJ whole genome shotgun (WGS) entry which is preliminary data.</text>
</comment>
<feature type="region of interest" description="Disordered" evidence="1">
    <location>
        <begin position="69"/>
        <end position="177"/>
    </location>
</feature>
<evidence type="ECO:0000256" key="1">
    <source>
        <dbReference type="SAM" id="MobiDB-lite"/>
    </source>
</evidence>
<organism evidence="2 3">
    <name type="scientific">Thalassiosira oceanica</name>
    <name type="common">Marine diatom</name>
    <dbReference type="NCBI Taxonomy" id="159749"/>
    <lineage>
        <taxon>Eukaryota</taxon>
        <taxon>Sar</taxon>
        <taxon>Stramenopiles</taxon>
        <taxon>Ochrophyta</taxon>
        <taxon>Bacillariophyta</taxon>
        <taxon>Coscinodiscophyceae</taxon>
        <taxon>Thalassiosirophycidae</taxon>
        <taxon>Thalassiosirales</taxon>
        <taxon>Thalassiosiraceae</taxon>
        <taxon>Thalassiosira</taxon>
    </lineage>
</organism>
<evidence type="ECO:0000313" key="3">
    <source>
        <dbReference type="Proteomes" id="UP000266841"/>
    </source>
</evidence>
<accession>K0T8W2</accession>
<name>K0T8W2_THAOC</name>
<dbReference type="Proteomes" id="UP000266841">
    <property type="component" value="Unassembled WGS sequence"/>
</dbReference>
<keyword evidence="3" id="KW-1185">Reference proteome</keyword>